<evidence type="ECO:0000256" key="1">
    <source>
        <dbReference type="ARBA" id="ARBA00004442"/>
    </source>
</evidence>
<dbReference type="Gene3D" id="2.20.20.130">
    <property type="match status" value="1"/>
</dbReference>
<comment type="similarity">
    <text evidence="2">Belongs to the SusD family.</text>
</comment>
<keyword evidence="4" id="KW-0472">Membrane</keyword>
<evidence type="ECO:0000313" key="8">
    <source>
        <dbReference type="EMBL" id="OKS88487.1"/>
    </source>
</evidence>
<dbReference type="Gene3D" id="1.25.40.390">
    <property type="match status" value="1"/>
</dbReference>
<dbReference type="STRING" id="1302689.RG47T_3955"/>
<evidence type="ECO:0000256" key="3">
    <source>
        <dbReference type="ARBA" id="ARBA00022729"/>
    </source>
</evidence>
<keyword evidence="9" id="KW-1185">Reference proteome</keyword>
<sequence length="486" mass="53248">MLVYKIKNMKVRNYIYILLAGIVTLASCKKSFLEEENPTAVAVESSITTETGMLTAISGMYTSMKSYTLFGRNLPVLGDLLADNSYVSITNSGRYLTENNYTYIATASEIDEIWSQAYNTILQANRILYASVPASDNVNQLRGEAYATRALVYLQLVNLYGQPYTVNPSAAGVPIVTQPTYTTGAFTKPARSSVSAVYDRIITDLDSAYTLMPATTPAIHDANSNFLSKYAAKAIEARAYLYKGDYANARDAALLVANNGGFSLAASSSAFSAYWASATNRTDKLETIFELNMSSTVNNGYNGLDAIYNQDGYGDVLCTDDLYNSYTATDFRKSLILDGTRTPYQAYIVNKYQNVLQSDRDEVKVVRYAEVLLTLAESYAQLGDSGEALTYLNRVAQLRDPSLAAYTATGTTLVADILNERRKELAFEGYRFFDLTRTAAVINRPQEGAKSAASIATVTTANTRRILPIPQVEINANASITQNPGY</sequence>
<dbReference type="SUPFAM" id="SSF48452">
    <property type="entry name" value="TPR-like"/>
    <property type="match status" value="1"/>
</dbReference>
<keyword evidence="5" id="KW-0998">Cell outer membrane</keyword>
<dbReference type="Gene3D" id="1.25.40.900">
    <property type="match status" value="1"/>
</dbReference>
<evidence type="ECO:0000259" key="7">
    <source>
        <dbReference type="Pfam" id="PF14322"/>
    </source>
</evidence>
<feature type="domain" description="SusD-like N-terminal" evidence="7">
    <location>
        <begin position="32"/>
        <end position="241"/>
    </location>
</feature>
<dbReference type="AlphaFoldDB" id="A0A1Q6A393"/>
<keyword evidence="3" id="KW-0732">Signal</keyword>
<evidence type="ECO:0000256" key="5">
    <source>
        <dbReference type="ARBA" id="ARBA00023237"/>
    </source>
</evidence>
<evidence type="ECO:0000256" key="2">
    <source>
        <dbReference type="ARBA" id="ARBA00006275"/>
    </source>
</evidence>
<comment type="subcellular location">
    <subcellularLocation>
        <location evidence="1">Cell outer membrane</location>
    </subcellularLocation>
</comment>
<dbReference type="Pfam" id="PF14322">
    <property type="entry name" value="SusD-like_3"/>
    <property type="match status" value="1"/>
</dbReference>
<protein>
    <submittedName>
        <fullName evidence="8">Uncharacterized protein</fullName>
    </submittedName>
</protein>
<evidence type="ECO:0000259" key="6">
    <source>
        <dbReference type="Pfam" id="PF07980"/>
    </source>
</evidence>
<name>A0A1Q6A393_9SPHI</name>
<dbReference type="PROSITE" id="PS51257">
    <property type="entry name" value="PROKAR_LIPOPROTEIN"/>
    <property type="match status" value="1"/>
</dbReference>
<feature type="domain" description="RagB/SusD" evidence="6">
    <location>
        <begin position="351"/>
        <end position="486"/>
    </location>
</feature>
<dbReference type="GO" id="GO:0009279">
    <property type="term" value="C:cell outer membrane"/>
    <property type="evidence" value="ECO:0007669"/>
    <property type="project" value="UniProtKB-SubCell"/>
</dbReference>
<evidence type="ECO:0000256" key="4">
    <source>
        <dbReference type="ARBA" id="ARBA00023136"/>
    </source>
</evidence>
<gene>
    <name evidence="8" type="ORF">RG47T_3955</name>
</gene>
<organism evidence="8 9">
    <name type="scientific">Mucilaginibacter polytrichastri</name>
    <dbReference type="NCBI Taxonomy" id="1302689"/>
    <lineage>
        <taxon>Bacteria</taxon>
        <taxon>Pseudomonadati</taxon>
        <taxon>Bacteroidota</taxon>
        <taxon>Sphingobacteriia</taxon>
        <taxon>Sphingobacteriales</taxon>
        <taxon>Sphingobacteriaceae</taxon>
        <taxon>Mucilaginibacter</taxon>
    </lineage>
</organism>
<reference evidence="8 9" key="1">
    <citation type="submission" date="2016-11" db="EMBL/GenBank/DDBJ databases">
        <title>Whole Genome Sequencing of Mucilaginibacter polytrichastri RG4-7(T) isolated from the moss sample.</title>
        <authorList>
            <person name="Li Y."/>
        </authorList>
    </citation>
    <scope>NUCLEOTIDE SEQUENCE [LARGE SCALE GENOMIC DNA]</scope>
    <source>
        <strain evidence="8 9">RG4-7</strain>
    </source>
</reference>
<accession>A0A1Q6A393</accession>
<dbReference type="EMBL" id="MPPL01000001">
    <property type="protein sequence ID" value="OKS88487.1"/>
    <property type="molecule type" value="Genomic_DNA"/>
</dbReference>
<comment type="caution">
    <text evidence="8">The sequence shown here is derived from an EMBL/GenBank/DDBJ whole genome shotgun (WGS) entry which is preliminary data.</text>
</comment>
<proteinExistence type="inferred from homology"/>
<dbReference type="InterPro" id="IPR011990">
    <property type="entry name" value="TPR-like_helical_dom_sf"/>
</dbReference>
<dbReference type="CDD" id="cd08977">
    <property type="entry name" value="SusD"/>
    <property type="match status" value="1"/>
</dbReference>
<dbReference type="Proteomes" id="UP000186720">
    <property type="component" value="Unassembled WGS sequence"/>
</dbReference>
<dbReference type="InterPro" id="IPR033985">
    <property type="entry name" value="SusD-like_N"/>
</dbReference>
<evidence type="ECO:0000313" key="9">
    <source>
        <dbReference type="Proteomes" id="UP000186720"/>
    </source>
</evidence>
<dbReference type="Pfam" id="PF07980">
    <property type="entry name" value="SusD_RagB"/>
    <property type="match status" value="1"/>
</dbReference>
<dbReference type="OrthoDB" id="630434at2"/>
<dbReference type="InterPro" id="IPR012944">
    <property type="entry name" value="SusD_RagB_dom"/>
</dbReference>